<keyword evidence="2" id="KW-0731">Sigma factor</keyword>
<dbReference type="PANTHER" id="PTHR30385:SF7">
    <property type="entry name" value="RNA POLYMERASE SIGMA FACTOR FLIA"/>
    <property type="match status" value="1"/>
</dbReference>
<dbReference type="Proteomes" id="UP000537326">
    <property type="component" value="Unassembled WGS sequence"/>
</dbReference>
<evidence type="ECO:0000256" key="4">
    <source>
        <dbReference type="ARBA" id="ARBA00023163"/>
    </source>
</evidence>
<dbReference type="InterPro" id="IPR007627">
    <property type="entry name" value="RNA_pol_sigma70_r2"/>
</dbReference>
<dbReference type="Gene3D" id="1.20.140.160">
    <property type="match status" value="1"/>
</dbReference>
<reference evidence="8 9" key="1">
    <citation type="submission" date="2020-07" db="EMBL/GenBank/DDBJ databases">
        <title>Sequencing the genomes of 1000 actinobacteria strains.</title>
        <authorList>
            <person name="Klenk H.-P."/>
        </authorList>
    </citation>
    <scope>NUCLEOTIDE SEQUENCE [LARGE SCALE GENOMIC DNA]</scope>
    <source>
        <strain evidence="8 9">DSM 18248</strain>
    </source>
</reference>
<dbReference type="CDD" id="cd06171">
    <property type="entry name" value="Sigma70_r4"/>
    <property type="match status" value="1"/>
</dbReference>
<evidence type="ECO:0000259" key="6">
    <source>
        <dbReference type="Pfam" id="PF04542"/>
    </source>
</evidence>
<evidence type="ECO:0000256" key="3">
    <source>
        <dbReference type="ARBA" id="ARBA00023125"/>
    </source>
</evidence>
<dbReference type="NCBIfam" id="TIGR02937">
    <property type="entry name" value="sigma70-ECF"/>
    <property type="match status" value="1"/>
</dbReference>
<comment type="caution">
    <text evidence="8">The sequence shown here is derived from an EMBL/GenBank/DDBJ whole genome shotgun (WGS) entry which is preliminary data.</text>
</comment>
<keyword evidence="9" id="KW-1185">Reference proteome</keyword>
<name>A0A7Y9YB12_9ACTN</name>
<keyword evidence="1" id="KW-0805">Transcription regulation</keyword>
<keyword evidence="8" id="KW-0282">Flagellum</keyword>
<dbReference type="EMBL" id="JACBZI010000001">
    <property type="protein sequence ID" value="NYI08871.1"/>
    <property type="molecule type" value="Genomic_DNA"/>
</dbReference>
<dbReference type="GO" id="GO:0003899">
    <property type="term" value="F:DNA-directed RNA polymerase activity"/>
    <property type="evidence" value="ECO:0007669"/>
    <property type="project" value="InterPro"/>
</dbReference>
<dbReference type="GO" id="GO:0003677">
    <property type="term" value="F:DNA binding"/>
    <property type="evidence" value="ECO:0007669"/>
    <property type="project" value="UniProtKB-KW"/>
</dbReference>
<evidence type="ECO:0000256" key="1">
    <source>
        <dbReference type="ARBA" id="ARBA00023015"/>
    </source>
</evidence>
<dbReference type="SUPFAM" id="SSF88946">
    <property type="entry name" value="Sigma2 domain of RNA polymerase sigma factors"/>
    <property type="match status" value="1"/>
</dbReference>
<dbReference type="InterPro" id="IPR014284">
    <property type="entry name" value="RNA_pol_sigma-70_dom"/>
</dbReference>
<dbReference type="GO" id="GO:0016987">
    <property type="term" value="F:sigma factor activity"/>
    <property type="evidence" value="ECO:0007669"/>
    <property type="project" value="UniProtKB-KW"/>
</dbReference>
<evidence type="ECO:0000259" key="5">
    <source>
        <dbReference type="Pfam" id="PF04539"/>
    </source>
</evidence>
<gene>
    <name evidence="8" type="ORF">BKA05_000386</name>
</gene>
<dbReference type="InterPro" id="IPR013325">
    <property type="entry name" value="RNA_pol_sigma_r2"/>
</dbReference>
<evidence type="ECO:0000259" key="7">
    <source>
        <dbReference type="Pfam" id="PF04545"/>
    </source>
</evidence>
<keyword evidence="8" id="KW-0966">Cell projection</keyword>
<dbReference type="GO" id="GO:0006352">
    <property type="term" value="P:DNA-templated transcription initiation"/>
    <property type="evidence" value="ECO:0007669"/>
    <property type="project" value="InterPro"/>
</dbReference>
<organism evidence="8 9">
    <name type="scientific">Nocardioides marinus</name>
    <dbReference type="NCBI Taxonomy" id="374514"/>
    <lineage>
        <taxon>Bacteria</taxon>
        <taxon>Bacillati</taxon>
        <taxon>Actinomycetota</taxon>
        <taxon>Actinomycetes</taxon>
        <taxon>Propionibacteriales</taxon>
        <taxon>Nocardioidaceae</taxon>
        <taxon>Nocardioides</taxon>
    </lineage>
</organism>
<feature type="domain" description="RNA polymerase sigma-70 region 4" evidence="7">
    <location>
        <begin position="203"/>
        <end position="251"/>
    </location>
</feature>
<dbReference type="AlphaFoldDB" id="A0A7Y9YB12"/>
<accession>A0A7Y9YB12</accession>
<dbReference type="Gene3D" id="1.10.1740.10">
    <property type="match status" value="1"/>
</dbReference>
<dbReference type="PRINTS" id="PR00046">
    <property type="entry name" value="SIGMA70FCT"/>
</dbReference>
<sequence length="303" mass="32615">MTNDACDNIAAAQAAAGQGDGHGAGTPVDDVHDPQRETLVVEHMTLVSHIVRETMTRVPAHVSRDDLQSAGLTALVKAARAYEPDRGVPFTRYAASRIRGAILDELRQVDWASRSVRRRGRDLEAARTALANTLGRAPENHEVAASLGLSVAEVESNDGDVARANVLSLQGSEVSFEDMLVSTSPAPADLVEHREKLEYLVDAIAELPERLRIVVQEYFLAERPMAEIAETLGVTESRVSQIRAEALVLLRDALNSALDPSLVTPHARPNGCAAQRRNAYFEAVAARHASGRVTARIPQAGTA</sequence>
<dbReference type="InterPro" id="IPR007630">
    <property type="entry name" value="RNA_pol_sigma70_r4"/>
</dbReference>
<dbReference type="Pfam" id="PF04545">
    <property type="entry name" value="Sigma70_r4"/>
    <property type="match status" value="1"/>
</dbReference>
<evidence type="ECO:0000256" key="2">
    <source>
        <dbReference type="ARBA" id="ARBA00023082"/>
    </source>
</evidence>
<keyword evidence="4" id="KW-0804">Transcription</keyword>
<dbReference type="InterPro" id="IPR013324">
    <property type="entry name" value="RNA_pol_sigma_r3/r4-like"/>
</dbReference>
<keyword evidence="3" id="KW-0238">DNA-binding</keyword>
<dbReference type="PANTHER" id="PTHR30385">
    <property type="entry name" value="SIGMA FACTOR F FLAGELLAR"/>
    <property type="match status" value="1"/>
</dbReference>
<keyword evidence="8" id="KW-0969">Cilium</keyword>
<dbReference type="NCBIfam" id="TIGR02479">
    <property type="entry name" value="FliA_WhiG"/>
    <property type="match status" value="1"/>
</dbReference>
<dbReference type="Pfam" id="PF04539">
    <property type="entry name" value="Sigma70_r3"/>
    <property type="match status" value="1"/>
</dbReference>
<dbReference type="InterPro" id="IPR000943">
    <property type="entry name" value="RNA_pol_sigma70"/>
</dbReference>
<evidence type="ECO:0000313" key="8">
    <source>
        <dbReference type="EMBL" id="NYI08871.1"/>
    </source>
</evidence>
<proteinExistence type="predicted"/>
<feature type="domain" description="RNA polymerase sigma-70 region 2" evidence="6">
    <location>
        <begin position="40"/>
        <end position="111"/>
    </location>
</feature>
<dbReference type="RefSeq" id="WP_343045475.1">
    <property type="nucleotide sequence ID" value="NZ_BAAAPP010000002.1"/>
</dbReference>
<dbReference type="InterPro" id="IPR007624">
    <property type="entry name" value="RNA_pol_sigma70_r3"/>
</dbReference>
<dbReference type="SUPFAM" id="SSF88659">
    <property type="entry name" value="Sigma3 and sigma4 domains of RNA polymerase sigma factors"/>
    <property type="match status" value="2"/>
</dbReference>
<dbReference type="InterPro" id="IPR012845">
    <property type="entry name" value="RNA_pol_sigma_FliA_WhiG"/>
</dbReference>
<protein>
    <submittedName>
        <fullName evidence="8">RNA polymerase sigma factor for flagellar operon FliA</fullName>
    </submittedName>
</protein>
<evidence type="ECO:0000313" key="9">
    <source>
        <dbReference type="Proteomes" id="UP000537326"/>
    </source>
</evidence>
<feature type="domain" description="RNA polymerase sigma-70 region 3" evidence="5">
    <location>
        <begin position="121"/>
        <end position="169"/>
    </location>
</feature>
<dbReference type="Pfam" id="PF04542">
    <property type="entry name" value="Sigma70_r2"/>
    <property type="match status" value="1"/>
</dbReference>